<protein>
    <submittedName>
        <fullName evidence="1">Uncharacterized protein</fullName>
    </submittedName>
</protein>
<keyword evidence="2" id="KW-1185">Reference proteome</keyword>
<proteinExistence type="predicted"/>
<dbReference type="EMBL" id="JARKHS020030328">
    <property type="protein sequence ID" value="KAK8762232.1"/>
    <property type="molecule type" value="Genomic_DNA"/>
</dbReference>
<accession>A0AAQ4DIE2</accession>
<evidence type="ECO:0000313" key="2">
    <source>
        <dbReference type="Proteomes" id="UP001321473"/>
    </source>
</evidence>
<gene>
    <name evidence="1" type="ORF">V5799_026501</name>
</gene>
<comment type="caution">
    <text evidence="1">The sequence shown here is derived from an EMBL/GenBank/DDBJ whole genome shotgun (WGS) entry which is preliminary data.</text>
</comment>
<dbReference type="Proteomes" id="UP001321473">
    <property type="component" value="Unassembled WGS sequence"/>
</dbReference>
<organism evidence="1 2">
    <name type="scientific">Amblyomma americanum</name>
    <name type="common">Lone star tick</name>
    <dbReference type="NCBI Taxonomy" id="6943"/>
    <lineage>
        <taxon>Eukaryota</taxon>
        <taxon>Metazoa</taxon>
        <taxon>Ecdysozoa</taxon>
        <taxon>Arthropoda</taxon>
        <taxon>Chelicerata</taxon>
        <taxon>Arachnida</taxon>
        <taxon>Acari</taxon>
        <taxon>Parasitiformes</taxon>
        <taxon>Ixodida</taxon>
        <taxon>Ixodoidea</taxon>
        <taxon>Ixodidae</taxon>
        <taxon>Amblyomminae</taxon>
        <taxon>Amblyomma</taxon>
    </lineage>
</organism>
<evidence type="ECO:0000313" key="1">
    <source>
        <dbReference type="EMBL" id="KAK8762232.1"/>
    </source>
</evidence>
<name>A0AAQ4DIE2_AMBAM</name>
<reference evidence="1 2" key="1">
    <citation type="journal article" date="2023" name="Arcadia Sci">
        <title>De novo assembly of a long-read Amblyomma americanum tick genome.</title>
        <authorList>
            <person name="Chou S."/>
            <person name="Poskanzer K.E."/>
            <person name="Rollins M."/>
            <person name="Thuy-Boun P.S."/>
        </authorList>
    </citation>
    <scope>NUCLEOTIDE SEQUENCE [LARGE SCALE GENOMIC DNA]</scope>
    <source>
        <strain evidence="1">F_SG_1</strain>
        <tissue evidence="1">Salivary glands</tissue>
    </source>
</reference>
<dbReference type="AlphaFoldDB" id="A0AAQ4DIE2"/>
<sequence length="97" mass="10896">MVALEFLNNDTLLANKQLREVTHMPGYSSMESGLCRAFFLGPSQVLPPLTVVTASVFRVRPPRIPLALLMTTTDVFSWRQSQVKESSSDVCRKPRKT</sequence>